<comment type="subunit">
    <text evidence="2">Part of the Csm effector complex that includes Cas10, Csm2, Csm3, Csm4 and Csm5.</text>
</comment>
<dbReference type="NCBIfam" id="TIGR01894">
    <property type="entry name" value="cas_TM1795_cmr1"/>
    <property type="match status" value="1"/>
</dbReference>
<dbReference type="RefSeq" id="WP_344968016.1">
    <property type="nucleotide sequence ID" value="NZ_BAABDD010000004.1"/>
</dbReference>
<evidence type="ECO:0000256" key="3">
    <source>
        <dbReference type="SAM" id="MobiDB-lite"/>
    </source>
</evidence>
<sequence>MAWTQVRLRVTTPLFNHTDTDGLRVSSLRGPMRFWLRALAGTRVGPHIGTLRQLENTVFGSTDNPAPVRMRLVDPPGAVTAPRPAFLDTAPAEDDGDRVEPAIGYLLGQGLGTIAKGYQITRPYVQPKPGYFTLKLAFSGNDAIDVLTLAALWMTCAYGGVGARTRRGFGGLYILGATPATGSLPGPWDTETLRSPGLSHYAELDTLHPTGVLAQCLPYVDELLATLPDTCHARPWRDDERPTYPVMSTAHTRAGLSSYTAATWDELLAHVGRQYRLFRATRDNSASKSNYSPKVKTPEHLSVVNGDSDRFPLGALGLPVVYSKGGIIGGRRASPLWLRPIGDSGTWRLFSFAFRARFLPEGTTVPMTGREEGVTVTDDDVTTRTDNWITGMKNNDSPFPDASSP</sequence>
<organism evidence="5 6">
    <name type="scientific">Salinactinospora qingdaonensis</name>
    <dbReference type="NCBI Taxonomy" id="702744"/>
    <lineage>
        <taxon>Bacteria</taxon>
        <taxon>Bacillati</taxon>
        <taxon>Actinomycetota</taxon>
        <taxon>Actinomycetes</taxon>
        <taxon>Streptosporangiales</taxon>
        <taxon>Nocardiopsidaceae</taxon>
        <taxon>Salinactinospora</taxon>
    </lineage>
</organism>
<feature type="region of interest" description="Disordered" evidence="3">
    <location>
        <begin position="386"/>
        <end position="405"/>
    </location>
</feature>
<feature type="compositionally biased region" description="Polar residues" evidence="3">
    <location>
        <begin position="392"/>
        <end position="405"/>
    </location>
</feature>
<keyword evidence="6" id="KW-1185">Reference proteome</keyword>
<evidence type="ECO:0000256" key="2">
    <source>
        <dbReference type="ARBA" id="ARBA00093789"/>
    </source>
</evidence>
<gene>
    <name evidence="5" type="ORF">GCM10022402_11220</name>
</gene>
<feature type="domain" description="CRISPR type III-associated protein" evidence="4">
    <location>
        <begin position="14"/>
        <end position="170"/>
    </location>
</feature>
<dbReference type="InterPro" id="IPR005537">
    <property type="entry name" value="RAMP_III_fam"/>
</dbReference>
<keyword evidence="1" id="KW-0051">Antiviral defense</keyword>
<dbReference type="Proteomes" id="UP001500908">
    <property type="component" value="Unassembled WGS sequence"/>
</dbReference>
<evidence type="ECO:0000259" key="4">
    <source>
        <dbReference type="Pfam" id="PF03787"/>
    </source>
</evidence>
<evidence type="ECO:0000313" key="5">
    <source>
        <dbReference type="EMBL" id="GAA3732394.1"/>
    </source>
</evidence>
<evidence type="ECO:0000256" key="1">
    <source>
        <dbReference type="ARBA" id="ARBA00023118"/>
    </source>
</evidence>
<dbReference type="Pfam" id="PF03787">
    <property type="entry name" value="RAMPs"/>
    <property type="match status" value="1"/>
</dbReference>
<protein>
    <recommendedName>
        <fullName evidence="4">CRISPR type III-associated protein domain-containing protein</fullName>
    </recommendedName>
</protein>
<dbReference type="InterPro" id="IPR007522">
    <property type="entry name" value="CRISPR-assoc_prot_TM1795"/>
</dbReference>
<evidence type="ECO:0000313" key="6">
    <source>
        <dbReference type="Proteomes" id="UP001500908"/>
    </source>
</evidence>
<accession>A0ABP7FBV6</accession>
<reference evidence="6" key="1">
    <citation type="journal article" date="2019" name="Int. J. Syst. Evol. Microbiol.">
        <title>The Global Catalogue of Microorganisms (GCM) 10K type strain sequencing project: providing services to taxonomists for standard genome sequencing and annotation.</title>
        <authorList>
            <consortium name="The Broad Institute Genomics Platform"/>
            <consortium name="The Broad Institute Genome Sequencing Center for Infectious Disease"/>
            <person name="Wu L."/>
            <person name="Ma J."/>
        </authorList>
    </citation>
    <scope>NUCLEOTIDE SEQUENCE [LARGE SCALE GENOMIC DNA]</scope>
    <source>
        <strain evidence="6">JCM 17137</strain>
    </source>
</reference>
<proteinExistence type="predicted"/>
<comment type="caution">
    <text evidence="5">The sequence shown here is derived from an EMBL/GenBank/DDBJ whole genome shotgun (WGS) entry which is preliminary data.</text>
</comment>
<dbReference type="EMBL" id="BAABDD010000004">
    <property type="protein sequence ID" value="GAA3732394.1"/>
    <property type="molecule type" value="Genomic_DNA"/>
</dbReference>
<name>A0ABP7FBV6_9ACTN</name>